<dbReference type="InterPro" id="IPR027558">
    <property type="entry name" value="Pre_pil_HX9DG_C"/>
</dbReference>
<sequence>MKQLTLASHNYHDTFLRFPMTRERSGGWSIQARLLPYIEQVSLQNAIEFHIPYDQYLVGSKDTVRFGTDNRRLPALRVDALLCPSEVNDRTRNDSSGNPEHYPLSYVVNQGRWVVWDGARGGEGGFTVEKCTNMAAITDGTSNTLAFSEARAYSLYDRDTSTYSDKTMPSLSTQLSYMNGIVDSVTRDSGHTEWVDGHAHHSGFTTFFPPNTMFKGSDGKDRALDFTNNREKNVTATSNPPTVAAVTARSYHPGIVNVSFMDGSVSRVSETIDLTAWQSLSTRAGGEVTDRTSL</sequence>
<evidence type="ECO:0000259" key="1">
    <source>
        <dbReference type="Pfam" id="PF07596"/>
    </source>
</evidence>
<accession>A0A9X1MRJ7</accession>
<dbReference type="Proteomes" id="UP001139103">
    <property type="component" value="Unassembled WGS sequence"/>
</dbReference>
<dbReference type="AlphaFoldDB" id="A0A9X1MRJ7"/>
<keyword evidence="3" id="KW-1185">Reference proteome</keyword>
<evidence type="ECO:0000313" key="2">
    <source>
        <dbReference type="EMBL" id="MCC9630304.1"/>
    </source>
</evidence>
<evidence type="ECO:0000313" key="3">
    <source>
        <dbReference type="Proteomes" id="UP001139103"/>
    </source>
</evidence>
<dbReference type="EMBL" id="JAJKFT010000010">
    <property type="protein sequence ID" value="MCC9630304.1"/>
    <property type="molecule type" value="Genomic_DNA"/>
</dbReference>
<proteinExistence type="predicted"/>
<dbReference type="NCBIfam" id="TIGR04294">
    <property type="entry name" value="pre_pil_HX9DG"/>
    <property type="match status" value="1"/>
</dbReference>
<dbReference type="InterPro" id="IPR011453">
    <property type="entry name" value="DUF1559"/>
</dbReference>
<organism evidence="2 3">
    <name type="scientific">Blastopirellula sediminis</name>
    <dbReference type="NCBI Taxonomy" id="2894196"/>
    <lineage>
        <taxon>Bacteria</taxon>
        <taxon>Pseudomonadati</taxon>
        <taxon>Planctomycetota</taxon>
        <taxon>Planctomycetia</taxon>
        <taxon>Pirellulales</taxon>
        <taxon>Pirellulaceae</taxon>
        <taxon>Blastopirellula</taxon>
    </lineage>
</organism>
<gene>
    <name evidence="2" type="ORF">LOC68_18065</name>
</gene>
<dbReference type="Pfam" id="PF07596">
    <property type="entry name" value="SBP_bac_10"/>
    <property type="match status" value="1"/>
</dbReference>
<dbReference type="PANTHER" id="PTHR30093">
    <property type="entry name" value="GENERAL SECRETION PATHWAY PROTEIN G"/>
    <property type="match status" value="1"/>
</dbReference>
<feature type="domain" description="DUF1559" evidence="1">
    <location>
        <begin position="1"/>
        <end position="274"/>
    </location>
</feature>
<protein>
    <submittedName>
        <fullName evidence="2">DUF1559 domain-containing protein</fullName>
    </submittedName>
</protein>
<comment type="caution">
    <text evidence="2">The sequence shown here is derived from an EMBL/GenBank/DDBJ whole genome shotgun (WGS) entry which is preliminary data.</text>
</comment>
<dbReference type="PANTHER" id="PTHR30093:SF2">
    <property type="entry name" value="TYPE II SECRETION SYSTEM PROTEIN H"/>
    <property type="match status" value="1"/>
</dbReference>
<name>A0A9X1MRJ7_9BACT</name>
<reference evidence="2" key="1">
    <citation type="submission" date="2021-11" db="EMBL/GenBank/DDBJ databases">
        <title>Genome sequence.</title>
        <authorList>
            <person name="Sun Q."/>
        </authorList>
    </citation>
    <scope>NUCLEOTIDE SEQUENCE</scope>
    <source>
        <strain evidence="2">JC732</strain>
    </source>
</reference>